<keyword evidence="7" id="KW-0811">Translocation</keyword>
<dbReference type="InterPro" id="IPR022813">
    <property type="entry name" value="SecD/SecF_arch_bac"/>
</dbReference>
<keyword evidence="3" id="KW-1003">Cell membrane</keyword>
<evidence type="ECO:0000256" key="8">
    <source>
        <dbReference type="ARBA" id="ARBA00023136"/>
    </source>
</evidence>
<evidence type="ECO:0000256" key="1">
    <source>
        <dbReference type="ARBA" id="ARBA00004651"/>
    </source>
</evidence>
<feature type="compositionally biased region" description="Pro residues" evidence="9">
    <location>
        <begin position="188"/>
        <end position="197"/>
    </location>
</feature>
<evidence type="ECO:0000256" key="10">
    <source>
        <dbReference type="SAM" id="Phobius"/>
    </source>
</evidence>
<proteinExistence type="predicted"/>
<dbReference type="InterPro" id="IPR054384">
    <property type="entry name" value="SecDF_P1_head"/>
</dbReference>
<keyword evidence="8 10" id="KW-0472">Membrane</keyword>
<dbReference type="GO" id="GO:0005886">
    <property type="term" value="C:plasma membrane"/>
    <property type="evidence" value="ECO:0007669"/>
    <property type="project" value="UniProtKB-SubCell"/>
</dbReference>
<evidence type="ECO:0000256" key="2">
    <source>
        <dbReference type="ARBA" id="ARBA00022448"/>
    </source>
</evidence>
<feature type="region of interest" description="Disordered" evidence="9">
    <location>
        <begin position="168"/>
        <end position="204"/>
    </location>
</feature>
<dbReference type="Gene3D" id="3.30.1360.200">
    <property type="match status" value="1"/>
</dbReference>
<feature type="domain" description="SecDF P1 head subdomain" evidence="12">
    <location>
        <begin position="7"/>
        <end position="65"/>
    </location>
</feature>
<reference evidence="13 14" key="1">
    <citation type="submission" date="2017-05" db="EMBL/GenBank/DDBJ databases">
        <title>Streptomyces alboflavus Genome sequencing and assembly.</title>
        <authorList>
            <person name="Wang Y."/>
            <person name="Du B."/>
            <person name="Ding Y."/>
            <person name="Liu H."/>
            <person name="Hou Q."/>
            <person name="Liu K."/>
            <person name="Wang C."/>
            <person name="Yao L."/>
        </authorList>
    </citation>
    <scope>NUCLEOTIDE SEQUENCE [LARGE SCALE GENOMIC DNA]</scope>
    <source>
        <strain evidence="13 14">MDJK44</strain>
    </source>
</reference>
<dbReference type="Pfam" id="PF02355">
    <property type="entry name" value="SecD_SecF_C"/>
    <property type="match status" value="1"/>
</dbReference>
<gene>
    <name evidence="13" type="primary">secDF</name>
    <name evidence="13" type="ORF">SMD44_08438</name>
</gene>
<dbReference type="Pfam" id="PF22599">
    <property type="entry name" value="SecDF_P1_head"/>
    <property type="match status" value="1"/>
</dbReference>
<dbReference type="EMBL" id="CP021748">
    <property type="protein sequence ID" value="ARX88951.1"/>
    <property type="molecule type" value="Genomic_DNA"/>
</dbReference>
<feature type="transmembrane region" description="Helical" evidence="10">
    <location>
        <begin position="92"/>
        <end position="119"/>
    </location>
</feature>
<comment type="subcellular location">
    <subcellularLocation>
        <location evidence="1">Cell membrane</location>
        <topology evidence="1">Multi-pass membrane protein</topology>
    </subcellularLocation>
</comment>
<dbReference type="SUPFAM" id="SSF82866">
    <property type="entry name" value="Multidrug efflux transporter AcrB transmembrane domain"/>
    <property type="match status" value="1"/>
</dbReference>
<evidence type="ECO:0000256" key="3">
    <source>
        <dbReference type="ARBA" id="ARBA00022475"/>
    </source>
</evidence>
<dbReference type="NCBIfam" id="TIGR00916">
    <property type="entry name" value="2A0604s01"/>
    <property type="match status" value="1"/>
</dbReference>
<dbReference type="InterPro" id="IPR055344">
    <property type="entry name" value="SecD_SecF_C_bact"/>
</dbReference>
<evidence type="ECO:0000256" key="6">
    <source>
        <dbReference type="ARBA" id="ARBA00022989"/>
    </source>
</evidence>
<feature type="domain" description="Protein export membrane protein SecD/SecF C-terminal" evidence="11">
    <location>
        <begin position="69"/>
        <end position="166"/>
    </location>
</feature>
<keyword evidence="6 10" id="KW-1133">Transmembrane helix</keyword>
<accession>A0A1Z1WR73</accession>
<keyword evidence="2" id="KW-0813">Transport</keyword>
<evidence type="ECO:0000259" key="12">
    <source>
        <dbReference type="Pfam" id="PF22599"/>
    </source>
</evidence>
<evidence type="ECO:0000313" key="13">
    <source>
        <dbReference type="EMBL" id="ARX88951.1"/>
    </source>
</evidence>
<dbReference type="AlphaFoldDB" id="A0A1Z1WR73"/>
<evidence type="ECO:0000256" key="4">
    <source>
        <dbReference type="ARBA" id="ARBA00022692"/>
    </source>
</evidence>
<dbReference type="PANTHER" id="PTHR30081:SF1">
    <property type="entry name" value="PROTEIN TRANSLOCASE SUBUNIT SECD"/>
    <property type="match status" value="1"/>
</dbReference>
<protein>
    <submittedName>
        <fullName evidence="13">Preprotein translocase subunit SecD</fullName>
    </submittedName>
</protein>
<dbReference type="Gene3D" id="1.20.1640.10">
    <property type="entry name" value="Multidrug efflux transporter AcrB transmembrane domain"/>
    <property type="match status" value="1"/>
</dbReference>
<dbReference type="InterPro" id="IPR048634">
    <property type="entry name" value="SecD_SecF_C"/>
</dbReference>
<keyword evidence="14" id="KW-1185">Reference proteome</keyword>
<evidence type="ECO:0000313" key="14">
    <source>
        <dbReference type="Proteomes" id="UP000195880"/>
    </source>
</evidence>
<keyword evidence="4 10" id="KW-0812">Transmembrane</keyword>
<sequence>MRAAGRAERRVAIVLDGKVISAPGVNADVRCGAGITGGSTQITGGFDEGEAKDLAALVKGGALPVPVDVVEQRTVGPTLGAEAIAASTQAALIGLALTALFITFVYRLLGALATVALALYGLMSYAALLAIGATLTLPGLAGFVLAIGMAVDANVLVFERAREEYLGARATNPDARDRGAGPEASPRPCTPASPRPGAPSSTPT</sequence>
<feature type="transmembrane region" description="Helical" evidence="10">
    <location>
        <begin position="125"/>
        <end position="151"/>
    </location>
</feature>
<evidence type="ECO:0000256" key="9">
    <source>
        <dbReference type="SAM" id="MobiDB-lite"/>
    </source>
</evidence>
<name>A0A1Z1WR73_9ACTN</name>
<evidence type="ECO:0000256" key="5">
    <source>
        <dbReference type="ARBA" id="ARBA00022927"/>
    </source>
</evidence>
<dbReference type="GO" id="GO:0015031">
    <property type="term" value="P:protein transport"/>
    <property type="evidence" value="ECO:0007669"/>
    <property type="project" value="UniProtKB-KW"/>
</dbReference>
<organism evidence="13 14">
    <name type="scientific">Streptomyces alboflavus</name>
    <dbReference type="NCBI Taxonomy" id="67267"/>
    <lineage>
        <taxon>Bacteria</taxon>
        <taxon>Bacillati</taxon>
        <taxon>Actinomycetota</taxon>
        <taxon>Actinomycetes</taxon>
        <taxon>Kitasatosporales</taxon>
        <taxon>Streptomycetaceae</taxon>
        <taxon>Streptomyces</taxon>
    </lineage>
</organism>
<dbReference type="KEGG" id="salf:SMD44_08438"/>
<evidence type="ECO:0000256" key="7">
    <source>
        <dbReference type="ARBA" id="ARBA00023010"/>
    </source>
</evidence>
<dbReference type="Proteomes" id="UP000195880">
    <property type="component" value="Chromosome"/>
</dbReference>
<evidence type="ECO:0000259" key="11">
    <source>
        <dbReference type="Pfam" id="PF02355"/>
    </source>
</evidence>
<keyword evidence="5" id="KW-0653">Protein transport</keyword>
<dbReference type="PANTHER" id="PTHR30081">
    <property type="entry name" value="PROTEIN-EXPORT MEMBRANE PROTEIN SEC"/>
    <property type="match status" value="1"/>
</dbReference>